<dbReference type="Pfam" id="PF06463">
    <property type="entry name" value="Mob_synth_C"/>
    <property type="match status" value="1"/>
</dbReference>
<dbReference type="PROSITE" id="PS01305">
    <property type="entry name" value="MOAA_NIFB_PQQE"/>
    <property type="match status" value="1"/>
</dbReference>
<keyword evidence="5 12" id="KW-0547">Nucleotide-binding</keyword>
<gene>
    <name evidence="12 14" type="primary">moaA</name>
    <name evidence="14" type="ORF">FEE95_18500</name>
</gene>
<evidence type="ECO:0000256" key="2">
    <source>
        <dbReference type="ARBA" id="ARBA00022485"/>
    </source>
</evidence>
<feature type="binding site" evidence="12">
    <location>
        <position position="14"/>
    </location>
    <ligand>
        <name>GTP</name>
        <dbReference type="ChEBI" id="CHEBI:37565"/>
    </ligand>
</feature>
<dbReference type="InterPro" id="IPR013483">
    <property type="entry name" value="MoaA"/>
</dbReference>
<dbReference type="PANTHER" id="PTHR22960:SF0">
    <property type="entry name" value="MOLYBDENUM COFACTOR BIOSYNTHESIS PROTEIN 1"/>
    <property type="match status" value="1"/>
</dbReference>
<dbReference type="SFLD" id="SFLDG01383">
    <property type="entry name" value="cyclic_pyranopterin_phosphate"/>
    <property type="match status" value="1"/>
</dbReference>
<keyword evidence="15" id="KW-1185">Reference proteome</keyword>
<dbReference type="SMART" id="SM00729">
    <property type="entry name" value="Elp3"/>
    <property type="match status" value="1"/>
</dbReference>
<comment type="pathway">
    <text evidence="12">Cofactor biosynthesis; molybdopterin biosynthesis.</text>
</comment>
<dbReference type="AlphaFoldDB" id="A0A5S3PHZ0"/>
<reference evidence="14 15" key="1">
    <citation type="submission" date="2019-05" db="EMBL/GenBank/DDBJ databases">
        <authorList>
            <person name="Zhang J.-Y."/>
            <person name="Feg X."/>
            <person name="Du Z.-J."/>
        </authorList>
    </citation>
    <scope>NUCLEOTIDE SEQUENCE [LARGE SCALE GENOMIC DNA]</scope>
    <source>
        <strain evidence="14 15">RZ26</strain>
    </source>
</reference>
<dbReference type="InterPro" id="IPR058240">
    <property type="entry name" value="rSAM_sf"/>
</dbReference>
<feature type="binding site" evidence="12">
    <location>
        <position position="95"/>
    </location>
    <ligand>
        <name>GTP</name>
        <dbReference type="ChEBI" id="CHEBI:37565"/>
    </ligand>
</feature>
<keyword evidence="4 12" id="KW-0479">Metal-binding</keyword>
<comment type="caution">
    <text evidence="14">The sequence shown here is derived from an EMBL/GenBank/DDBJ whole genome shotgun (WGS) entry which is preliminary data.</text>
</comment>
<comment type="catalytic activity">
    <reaction evidence="11 12">
        <text>GTP + AH2 + S-adenosyl-L-methionine = (8S)-3',8-cyclo-7,8-dihydroguanosine 5'-triphosphate + 5'-deoxyadenosine + L-methionine + A + H(+)</text>
        <dbReference type="Rhea" id="RHEA:49576"/>
        <dbReference type="ChEBI" id="CHEBI:13193"/>
        <dbReference type="ChEBI" id="CHEBI:15378"/>
        <dbReference type="ChEBI" id="CHEBI:17319"/>
        <dbReference type="ChEBI" id="CHEBI:17499"/>
        <dbReference type="ChEBI" id="CHEBI:37565"/>
        <dbReference type="ChEBI" id="CHEBI:57844"/>
        <dbReference type="ChEBI" id="CHEBI:59789"/>
        <dbReference type="ChEBI" id="CHEBI:131766"/>
        <dbReference type="EC" id="4.1.99.22"/>
    </reaction>
</comment>
<evidence type="ECO:0000256" key="11">
    <source>
        <dbReference type="ARBA" id="ARBA00048697"/>
    </source>
</evidence>
<name>A0A5S3PHZ0_9FLAO</name>
<dbReference type="InterPro" id="IPR050105">
    <property type="entry name" value="MoCo_biosynth_MoaA/MoaC"/>
</dbReference>
<dbReference type="Pfam" id="PF04055">
    <property type="entry name" value="Radical_SAM"/>
    <property type="match status" value="1"/>
</dbReference>
<evidence type="ECO:0000256" key="1">
    <source>
        <dbReference type="ARBA" id="ARBA00012167"/>
    </source>
</evidence>
<feature type="binding site" evidence="12">
    <location>
        <position position="27"/>
    </location>
    <ligand>
        <name>S-adenosyl-L-methionine</name>
        <dbReference type="ChEBI" id="CHEBI:59789"/>
    </ligand>
</feature>
<keyword evidence="8 12" id="KW-0342">GTP-binding</keyword>
<feature type="binding site" evidence="12">
    <location>
        <position position="252"/>
    </location>
    <ligand>
        <name>[4Fe-4S] cluster</name>
        <dbReference type="ChEBI" id="CHEBI:49883"/>
        <label>2</label>
        <note>4Fe-4S-substrate</note>
    </ligand>
</feature>
<proteinExistence type="inferred from homology"/>
<evidence type="ECO:0000256" key="9">
    <source>
        <dbReference type="ARBA" id="ARBA00023150"/>
    </source>
</evidence>
<dbReference type="Proteomes" id="UP000310314">
    <property type="component" value="Unassembled WGS sequence"/>
</dbReference>
<feature type="binding site" evidence="12">
    <location>
        <position position="21"/>
    </location>
    <ligand>
        <name>[4Fe-4S] cluster</name>
        <dbReference type="ChEBI" id="CHEBI:49883"/>
        <label>1</label>
        <note>4Fe-4S-S-AdoMet</note>
    </ligand>
</feature>
<dbReference type="SFLD" id="SFLDG01067">
    <property type="entry name" value="SPASM/twitch_domain_containing"/>
    <property type="match status" value="1"/>
</dbReference>
<dbReference type="GO" id="GO:0006777">
    <property type="term" value="P:Mo-molybdopterin cofactor biosynthetic process"/>
    <property type="evidence" value="ECO:0007669"/>
    <property type="project" value="UniProtKB-UniRule"/>
</dbReference>
<comment type="cofactor">
    <cofactor evidence="12">
        <name>[4Fe-4S] cluster</name>
        <dbReference type="ChEBI" id="CHEBI:49883"/>
    </cofactor>
    <text evidence="12">Binds 2 [4Fe-4S] clusters. Binds 1 [4Fe-4S] cluster coordinated with 3 cysteines and an exchangeable S-adenosyl-L-methionine and 1 [4Fe-4S] cluster coordinated with 3 cysteines and the GTP-derived substrate.</text>
</comment>
<feature type="binding site" evidence="12">
    <location>
        <position position="68"/>
    </location>
    <ligand>
        <name>S-adenosyl-L-methionine</name>
        <dbReference type="ChEBI" id="CHEBI:59789"/>
    </ligand>
</feature>
<keyword evidence="2 12" id="KW-0004">4Fe-4S</keyword>
<feature type="binding site" evidence="12">
    <location>
        <position position="189"/>
    </location>
    <ligand>
        <name>S-adenosyl-L-methionine</name>
        <dbReference type="ChEBI" id="CHEBI:59789"/>
    </ligand>
</feature>
<dbReference type="SFLD" id="SFLDS00029">
    <property type="entry name" value="Radical_SAM"/>
    <property type="match status" value="1"/>
</dbReference>
<dbReference type="EC" id="4.1.99.22" evidence="1 12"/>
<keyword evidence="9 12" id="KW-0501">Molybdenum cofactor biosynthesis</keyword>
<comment type="function">
    <text evidence="12">Catalyzes the cyclization of GTP to (8S)-3',8-cyclo-7,8-dihydroguanosine 5'-triphosphate.</text>
</comment>
<dbReference type="GO" id="GO:0061798">
    <property type="term" value="F:GTP 3',8'-cyclase activity"/>
    <property type="evidence" value="ECO:0007669"/>
    <property type="project" value="UniProtKB-UniRule"/>
</dbReference>
<dbReference type="InterPro" id="IPR013785">
    <property type="entry name" value="Aldolase_TIM"/>
</dbReference>
<protein>
    <recommendedName>
        <fullName evidence="1 12">GTP 3',8-cyclase</fullName>
        <ecNumber evidence="1 12">4.1.99.22</ecNumber>
    </recommendedName>
    <alternativeName>
        <fullName evidence="12">Molybdenum cofactor biosynthesis protein A</fullName>
    </alternativeName>
</protein>
<evidence type="ECO:0000256" key="10">
    <source>
        <dbReference type="ARBA" id="ARBA00023239"/>
    </source>
</evidence>
<keyword evidence="3 12" id="KW-0949">S-adenosyl-L-methionine</keyword>
<comment type="subunit">
    <text evidence="12">Monomer and homodimer.</text>
</comment>
<dbReference type="NCBIfam" id="TIGR02666">
    <property type="entry name" value="moaA"/>
    <property type="match status" value="1"/>
</dbReference>
<evidence type="ECO:0000256" key="8">
    <source>
        <dbReference type="ARBA" id="ARBA00023134"/>
    </source>
</evidence>
<dbReference type="InterPro" id="IPR007197">
    <property type="entry name" value="rSAM"/>
</dbReference>
<dbReference type="OrthoDB" id="9763993at2"/>
<evidence type="ECO:0000256" key="3">
    <source>
        <dbReference type="ARBA" id="ARBA00022691"/>
    </source>
</evidence>
<dbReference type="SFLD" id="SFLDG01386">
    <property type="entry name" value="main_SPASM_domain-containing"/>
    <property type="match status" value="1"/>
</dbReference>
<keyword evidence="10 12" id="KW-0456">Lyase</keyword>
<dbReference type="Gene3D" id="3.20.20.70">
    <property type="entry name" value="Aldolase class I"/>
    <property type="match status" value="1"/>
</dbReference>
<feature type="binding site" evidence="12">
    <location>
        <position position="269"/>
    </location>
    <ligand>
        <name>[4Fe-4S] cluster</name>
        <dbReference type="ChEBI" id="CHEBI:49883"/>
        <label>2</label>
        <note>4Fe-4S-substrate</note>
    </ligand>
</feature>
<evidence type="ECO:0000256" key="5">
    <source>
        <dbReference type="ARBA" id="ARBA00022741"/>
    </source>
</evidence>
<dbReference type="EMBL" id="VATY01000004">
    <property type="protein sequence ID" value="TMM53888.1"/>
    <property type="molecule type" value="Genomic_DNA"/>
</dbReference>
<dbReference type="GO" id="GO:0005525">
    <property type="term" value="F:GTP binding"/>
    <property type="evidence" value="ECO:0007669"/>
    <property type="project" value="UniProtKB-UniRule"/>
</dbReference>
<dbReference type="SUPFAM" id="SSF102114">
    <property type="entry name" value="Radical SAM enzymes"/>
    <property type="match status" value="1"/>
</dbReference>
<feature type="binding site" evidence="12">
    <location>
        <position position="119"/>
    </location>
    <ligand>
        <name>S-adenosyl-L-methionine</name>
        <dbReference type="ChEBI" id="CHEBI:59789"/>
    </ligand>
</feature>
<dbReference type="InterPro" id="IPR010505">
    <property type="entry name" value="MoaA_twitch"/>
</dbReference>
<dbReference type="GO" id="GO:1904047">
    <property type="term" value="F:S-adenosyl-L-methionine binding"/>
    <property type="evidence" value="ECO:0007669"/>
    <property type="project" value="UniProtKB-UniRule"/>
</dbReference>
<dbReference type="UniPathway" id="UPA00344"/>
<feature type="binding site" evidence="12">
    <location>
        <position position="255"/>
    </location>
    <ligand>
        <name>[4Fe-4S] cluster</name>
        <dbReference type="ChEBI" id="CHEBI:49883"/>
        <label>2</label>
        <note>4Fe-4S-substrate</note>
    </ligand>
</feature>
<feature type="binding site" evidence="12">
    <location>
        <begin position="257"/>
        <end position="259"/>
    </location>
    <ligand>
        <name>GTP</name>
        <dbReference type="ChEBI" id="CHEBI:37565"/>
    </ligand>
</feature>
<feature type="binding site" evidence="12">
    <location>
        <position position="155"/>
    </location>
    <ligand>
        <name>GTP</name>
        <dbReference type="ChEBI" id="CHEBI:37565"/>
    </ligand>
</feature>
<organism evidence="14 15">
    <name type="scientific">Maribacter algarum</name>
    <name type="common">ex Zhang et al. 2020</name>
    <dbReference type="NCBI Taxonomy" id="2578118"/>
    <lineage>
        <taxon>Bacteria</taxon>
        <taxon>Pseudomonadati</taxon>
        <taxon>Bacteroidota</taxon>
        <taxon>Flavobacteriia</taxon>
        <taxon>Flavobacteriales</taxon>
        <taxon>Flavobacteriaceae</taxon>
        <taxon>Maribacter</taxon>
    </lineage>
</organism>
<dbReference type="GO" id="GO:0051539">
    <property type="term" value="F:4 iron, 4 sulfur cluster binding"/>
    <property type="evidence" value="ECO:0007669"/>
    <property type="project" value="UniProtKB-UniRule"/>
</dbReference>
<evidence type="ECO:0000256" key="6">
    <source>
        <dbReference type="ARBA" id="ARBA00023004"/>
    </source>
</evidence>
<evidence type="ECO:0000259" key="13">
    <source>
        <dbReference type="PROSITE" id="PS51918"/>
    </source>
</evidence>
<dbReference type="InterPro" id="IPR040064">
    <property type="entry name" value="MoaA-like"/>
</dbReference>
<evidence type="ECO:0000313" key="14">
    <source>
        <dbReference type="EMBL" id="TMM53888.1"/>
    </source>
</evidence>
<evidence type="ECO:0000313" key="15">
    <source>
        <dbReference type="Proteomes" id="UP000310314"/>
    </source>
</evidence>
<dbReference type="GO" id="GO:0061799">
    <property type="term" value="F:cyclic pyranopterin monophosphate synthase activity"/>
    <property type="evidence" value="ECO:0007669"/>
    <property type="project" value="TreeGrafter"/>
</dbReference>
<accession>A0A5S3PHZ0</accession>
<dbReference type="CDD" id="cd21117">
    <property type="entry name" value="Twitch_MoaA"/>
    <property type="match status" value="1"/>
</dbReference>
<feature type="binding site" evidence="12">
    <location>
        <position position="25"/>
    </location>
    <ligand>
        <name>[4Fe-4S] cluster</name>
        <dbReference type="ChEBI" id="CHEBI:49883"/>
        <label>1</label>
        <note>4Fe-4S-S-AdoMet</note>
    </ligand>
</feature>
<sequence length="328" mass="37494">MMKDSFDRTIDYVRIAVTDRCNLRCFYCMPAEGIPYEPKAHLLSYEEITRLLRVLGGLGFQKVRFTGGEPFLRKDFMQLLENTAGLEDYKSIHITSNGTLLQKHIPKLKELGITKINLSIDSLDKERFHKITRRDDFEKVMQTFHMLVDNGFQIKLNAVIMKGINTQDIIPLAELAKDYPVDVRFIEEMPFNGGYKENIEMYSARDIYSDLKAHYSNLDKLPSKHGDTASLLSVPGYKGYIGVIAAFSRTFCNTCNRLRISSKGEIKSCLYDDGVFNIRDFMRSGVSDEELAEKFQEIVRLKPKDGFEAEKMRKAPKEAMQSMSSIGG</sequence>
<feature type="binding site" evidence="12">
    <location>
        <position position="28"/>
    </location>
    <ligand>
        <name>[4Fe-4S] cluster</name>
        <dbReference type="ChEBI" id="CHEBI:49883"/>
        <label>1</label>
        <note>4Fe-4S-S-AdoMet</note>
    </ligand>
</feature>
<evidence type="ECO:0000256" key="12">
    <source>
        <dbReference type="HAMAP-Rule" id="MF_01225"/>
    </source>
</evidence>
<dbReference type="GO" id="GO:0046872">
    <property type="term" value="F:metal ion binding"/>
    <property type="evidence" value="ECO:0007669"/>
    <property type="project" value="UniProtKB-KW"/>
</dbReference>
<keyword evidence="6 12" id="KW-0408">Iron</keyword>
<evidence type="ECO:0000256" key="4">
    <source>
        <dbReference type="ARBA" id="ARBA00022723"/>
    </source>
</evidence>
<dbReference type="PROSITE" id="PS51918">
    <property type="entry name" value="RADICAL_SAM"/>
    <property type="match status" value="1"/>
</dbReference>
<feature type="binding site" evidence="12">
    <location>
        <position position="64"/>
    </location>
    <ligand>
        <name>GTP</name>
        <dbReference type="ChEBI" id="CHEBI:37565"/>
    </ligand>
</feature>
<dbReference type="PANTHER" id="PTHR22960">
    <property type="entry name" value="MOLYBDOPTERIN COFACTOR SYNTHESIS PROTEIN A"/>
    <property type="match status" value="1"/>
</dbReference>
<dbReference type="InterPro" id="IPR000385">
    <property type="entry name" value="MoaA_NifB_PqqE_Fe-S-bd_CS"/>
</dbReference>
<feature type="domain" description="Radical SAM core" evidence="13">
    <location>
        <begin position="5"/>
        <end position="232"/>
    </location>
</feature>
<evidence type="ECO:0000256" key="7">
    <source>
        <dbReference type="ARBA" id="ARBA00023014"/>
    </source>
</evidence>
<dbReference type="InterPro" id="IPR006638">
    <property type="entry name" value="Elp3/MiaA/NifB-like_rSAM"/>
</dbReference>
<dbReference type="CDD" id="cd01335">
    <property type="entry name" value="Radical_SAM"/>
    <property type="match status" value="1"/>
</dbReference>
<keyword evidence="7 12" id="KW-0411">Iron-sulfur</keyword>
<comment type="similarity">
    <text evidence="12">Belongs to the radical SAM superfamily. MoaA family.</text>
</comment>
<dbReference type="HAMAP" id="MF_01225_B">
    <property type="entry name" value="MoaA_B"/>
    <property type="match status" value="1"/>
</dbReference>